<sequence>MPVGAKIRLHGTVASIEEVKGNGVQMRPTFTVEVEGNAKPACVAEAVYRHYA</sequence>
<dbReference type="AlphaFoldDB" id="A0AAU3GMJ4"/>
<evidence type="ECO:0000313" key="1">
    <source>
        <dbReference type="EMBL" id="WTY94401.1"/>
    </source>
</evidence>
<dbReference type="Gene3D" id="3.10.129.10">
    <property type="entry name" value="Hotdog Thioesterase"/>
    <property type="match status" value="1"/>
</dbReference>
<protein>
    <recommendedName>
        <fullName evidence="2">Dehydratase</fullName>
    </recommendedName>
</protein>
<dbReference type="InterPro" id="IPR029069">
    <property type="entry name" value="HotDog_dom_sf"/>
</dbReference>
<gene>
    <name evidence="1" type="ORF">OG626_05580</name>
</gene>
<organism evidence="1">
    <name type="scientific">Streptomyces sp. NBC_01401</name>
    <dbReference type="NCBI Taxonomy" id="2903854"/>
    <lineage>
        <taxon>Bacteria</taxon>
        <taxon>Bacillati</taxon>
        <taxon>Actinomycetota</taxon>
        <taxon>Actinomycetes</taxon>
        <taxon>Kitasatosporales</taxon>
        <taxon>Streptomycetaceae</taxon>
        <taxon>Streptomyces</taxon>
    </lineage>
</organism>
<accession>A0AAU3GMJ4</accession>
<dbReference type="EMBL" id="CP109535">
    <property type="protein sequence ID" value="WTY94401.1"/>
    <property type="molecule type" value="Genomic_DNA"/>
</dbReference>
<reference evidence="1" key="1">
    <citation type="submission" date="2022-10" db="EMBL/GenBank/DDBJ databases">
        <title>The complete genomes of actinobacterial strains from the NBC collection.</title>
        <authorList>
            <person name="Joergensen T.S."/>
            <person name="Alvarez Arevalo M."/>
            <person name="Sterndorff E.B."/>
            <person name="Faurdal D."/>
            <person name="Vuksanovic O."/>
            <person name="Mourched A.-S."/>
            <person name="Charusanti P."/>
            <person name="Shaw S."/>
            <person name="Blin K."/>
            <person name="Weber T."/>
        </authorList>
    </citation>
    <scope>NUCLEOTIDE SEQUENCE</scope>
    <source>
        <strain evidence="1">NBC_01401</strain>
    </source>
</reference>
<dbReference type="SUPFAM" id="SSF54637">
    <property type="entry name" value="Thioesterase/thiol ester dehydrase-isomerase"/>
    <property type="match status" value="1"/>
</dbReference>
<evidence type="ECO:0008006" key="2">
    <source>
        <dbReference type="Google" id="ProtNLM"/>
    </source>
</evidence>
<name>A0AAU3GMJ4_9ACTN</name>
<proteinExistence type="predicted"/>